<dbReference type="EMBL" id="ACPB03012034">
    <property type="status" value="NOT_ANNOTATED_CDS"/>
    <property type="molecule type" value="Genomic_DNA"/>
</dbReference>
<evidence type="ECO:0000313" key="3">
    <source>
        <dbReference type="Proteomes" id="UP000015103"/>
    </source>
</evidence>
<dbReference type="STRING" id="13249.T1IA10"/>
<dbReference type="GO" id="GO:0022008">
    <property type="term" value="P:neurogenesis"/>
    <property type="evidence" value="ECO:0007669"/>
    <property type="project" value="InterPro"/>
</dbReference>
<dbReference type="InterPro" id="IPR039041">
    <property type="entry name" value="Nav/unc-53"/>
</dbReference>
<dbReference type="InterPro" id="IPR057568">
    <property type="entry name" value="CortBP2_NAV1-like_AAA_lid"/>
</dbReference>
<organism evidence="2 3">
    <name type="scientific">Rhodnius prolixus</name>
    <name type="common">Triatomid bug</name>
    <dbReference type="NCBI Taxonomy" id="13249"/>
    <lineage>
        <taxon>Eukaryota</taxon>
        <taxon>Metazoa</taxon>
        <taxon>Ecdysozoa</taxon>
        <taxon>Arthropoda</taxon>
        <taxon>Hexapoda</taxon>
        <taxon>Insecta</taxon>
        <taxon>Pterygota</taxon>
        <taxon>Neoptera</taxon>
        <taxon>Paraneoptera</taxon>
        <taxon>Hemiptera</taxon>
        <taxon>Heteroptera</taxon>
        <taxon>Panheteroptera</taxon>
        <taxon>Cimicomorpha</taxon>
        <taxon>Reduviidae</taxon>
        <taxon>Triatominae</taxon>
        <taxon>Rhodnius</taxon>
    </lineage>
</organism>
<evidence type="ECO:0000259" key="1">
    <source>
        <dbReference type="Pfam" id="PF25408"/>
    </source>
</evidence>
<dbReference type="Proteomes" id="UP000015103">
    <property type="component" value="Unassembled WGS sequence"/>
</dbReference>
<dbReference type="InParanoid" id="T1IA10"/>
<evidence type="ECO:0000313" key="2">
    <source>
        <dbReference type="EnsemblMetazoa" id="RPRC013131-PA"/>
    </source>
</evidence>
<dbReference type="OMA" id="DWIPRAW"/>
<dbReference type="VEuPathDB" id="VectorBase:RPRC013131"/>
<dbReference type="EnsemblMetazoa" id="RPRC013131-RA">
    <property type="protein sequence ID" value="RPRC013131-PA"/>
    <property type="gene ID" value="RPRC013131"/>
</dbReference>
<sequence length="231" mass="26080">MNQATCSTTNLQLHHNFRWILCANHMEPVKGFLTRYLKRRLLENEAKAGCRNPELARITDWIPRAWQHLNQFLEAHSSSDVTIGPRLFVSCPMDVDGSQVWFTDLWNYSVVPYLLEAVREGLQVYGRRAAWEDPTQYICHTYPWAGEAVHGGPDTLIRLRPEDVGYEVQTNNSTVGSIKSMSSTQSEVEGDPLLNMLMRLQEAANYTSPHGNDSDSNTNEALNGLGVQSTL</sequence>
<proteinExistence type="predicted"/>
<dbReference type="HOGENOM" id="CLU_1201145_0_0_1"/>
<name>T1IA10_RHOPR</name>
<dbReference type="eggNOG" id="ENOG502QPT3">
    <property type="taxonomic scope" value="Eukaryota"/>
</dbReference>
<dbReference type="AlphaFoldDB" id="T1IA10"/>
<protein>
    <recommendedName>
        <fullName evidence="1">CortBP2/NAV1-like AAA+ ATPase lid domain-containing protein</fullName>
    </recommendedName>
</protein>
<dbReference type="Pfam" id="PF25408">
    <property type="entry name" value="AAA_lid_NAV1"/>
    <property type="match status" value="1"/>
</dbReference>
<reference evidence="2" key="1">
    <citation type="submission" date="2015-05" db="UniProtKB">
        <authorList>
            <consortium name="EnsemblMetazoa"/>
        </authorList>
    </citation>
    <scope>IDENTIFICATION</scope>
</reference>
<dbReference type="PANTHER" id="PTHR12784:SF28">
    <property type="entry name" value="PROTEIN SICKIE"/>
    <property type="match status" value="1"/>
</dbReference>
<feature type="domain" description="CortBP2/NAV1-like AAA+ ATPase lid" evidence="1">
    <location>
        <begin position="44"/>
        <end position="147"/>
    </location>
</feature>
<dbReference type="PANTHER" id="PTHR12784">
    <property type="entry name" value="STEERIN"/>
    <property type="match status" value="1"/>
</dbReference>
<accession>T1IA10</accession>
<keyword evidence="3" id="KW-1185">Reference proteome</keyword>